<dbReference type="Gene3D" id="3.40.47.10">
    <property type="match status" value="2"/>
</dbReference>
<dbReference type="SUPFAM" id="SSF53901">
    <property type="entry name" value="Thiolase-like"/>
    <property type="match status" value="2"/>
</dbReference>
<dbReference type="EC" id="2.3.1.179" evidence="6"/>
<dbReference type="GO" id="GO:0006633">
    <property type="term" value="P:fatty acid biosynthetic process"/>
    <property type="evidence" value="ECO:0007669"/>
    <property type="project" value="InterPro"/>
</dbReference>
<proteinExistence type="inferred from homology"/>
<evidence type="ECO:0000256" key="2">
    <source>
        <dbReference type="ARBA" id="ARBA00022679"/>
    </source>
</evidence>
<dbReference type="InterPro" id="IPR020841">
    <property type="entry name" value="PKS_Beta-ketoAc_synthase_dom"/>
</dbReference>
<dbReference type="Pfam" id="PF02801">
    <property type="entry name" value="Ketoacyl-synt_C"/>
    <property type="match status" value="1"/>
</dbReference>
<reference evidence="6 7" key="1">
    <citation type="submission" date="2013-04" db="EMBL/GenBank/DDBJ databases">
        <title>Complete genome sequence of Streptomyces fulvissimus.</title>
        <authorList>
            <person name="Myronovskyi M."/>
            <person name="Tokovenko B."/>
            <person name="Manderscheid N."/>
            <person name="Petzke L."/>
            <person name="Luzhetskyy A."/>
        </authorList>
    </citation>
    <scope>NUCLEOTIDE SEQUENCE [LARGE SCALE GENOMIC DNA]</scope>
    <source>
        <strain evidence="6 7">DSM 40593</strain>
    </source>
</reference>
<dbReference type="AlphaFoldDB" id="N0CMA3"/>
<dbReference type="Proteomes" id="UP000013304">
    <property type="component" value="Chromosome"/>
</dbReference>
<keyword evidence="3 6" id="KW-0012">Acyltransferase</keyword>
<gene>
    <name evidence="6" type="ORF">SFUL_2332</name>
</gene>
<dbReference type="GO" id="GO:0004315">
    <property type="term" value="F:3-oxoacyl-[acyl-carrier-protein] synthase activity"/>
    <property type="evidence" value="ECO:0007669"/>
    <property type="project" value="UniProtKB-EC"/>
</dbReference>
<evidence type="ECO:0000259" key="5">
    <source>
        <dbReference type="PROSITE" id="PS52004"/>
    </source>
</evidence>
<dbReference type="PROSITE" id="PS52004">
    <property type="entry name" value="KS3_2"/>
    <property type="match status" value="1"/>
</dbReference>
<dbReference type="PATRIC" id="fig|1303692.3.peg.2344"/>
<dbReference type="InterPro" id="IPR018201">
    <property type="entry name" value="Ketoacyl_synth_AS"/>
</dbReference>
<evidence type="ECO:0000313" key="7">
    <source>
        <dbReference type="Proteomes" id="UP000013304"/>
    </source>
</evidence>
<dbReference type="InterPro" id="IPR014030">
    <property type="entry name" value="Ketoacyl_synth_N"/>
</dbReference>
<dbReference type="Pfam" id="PF00109">
    <property type="entry name" value="ketoacyl-synt"/>
    <property type="match status" value="1"/>
</dbReference>
<dbReference type="SMART" id="SM00825">
    <property type="entry name" value="PKS_KS"/>
    <property type="match status" value="1"/>
</dbReference>
<sequence length="422" mass="42571">MTDDIAVTGIGLVTPGGTGTDATWDAVCAGRATARTDPVLAEAGAPVRLACRVPPQEPRKPQEPQQPQERVRGRLWRFDPATRFLLTAAREAVASAGLDPGRWDPARVAVVVGTAAGGVSTLEAQHRKLLASGPGALSPMTLPAFLPNMAAGHLAIELGATGPSLQTSTACASGATAIITAALLLRAGMCDIAVAGGTDAMVTPLCASAFAKLGALSRREDDPGAASRPFDRDRDGFVLGEGSGVLVLERTDHAAARTVRPLAYLAGFGATGDAHHATAPHPEGAGLRAATREALAQAGRSPGEVGHINAHGTSTALNDAVEATAIRELYGPGHAPSVTSAKGVLGHTMGAAGAIEAALTVLSIARGTVPPTAGFTAPDATTAGIDIVRAAARPQQVGLALSHSLGFGGHNTVLAFTRARHG</sequence>
<comment type="similarity">
    <text evidence="1 4">Belongs to the thiolase-like superfamily. Beta-ketoacyl-ACP synthases family.</text>
</comment>
<dbReference type="HOGENOM" id="CLU_000022_69_2_11"/>
<dbReference type="eggNOG" id="COG0304">
    <property type="taxonomic scope" value="Bacteria"/>
</dbReference>
<evidence type="ECO:0000256" key="4">
    <source>
        <dbReference type="RuleBase" id="RU003694"/>
    </source>
</evidence>
<dbReference type="PANTHER" id="PTHR11712">
    <property type="entry name" value="POLYKETIDE SYNTHASE-RELATED"/>
    <property type="match status" value="1"/>
</dbReference>
<evidence type="ECO:0000313" key="6">
    <source>
        <dbReference type="EMBL" id="AGK77286.1"/>
    </source>
</evidence>
<evidence type="ECO:0000256" key="1">
    <source>
        <dbReference type="ARBA" id="ARBA00008467"/>
    </source>
</evidence>
<dbReference type="InterPro" id="IPR014031">
    <property type="entry name" value="Ketoacyl_synth_C"/>
</dbReference>
<name>N0CMA3_STRMI</name>
<dbReference type="PROSITE" id="PS00606">
    <property type="entry name" value="KS3_1"/>
    <property type="match status" value="1"/>
</dbReference>
<dbReference type="PANTHER" id="PTHR11712:SF347">
    <property type="entry name" value="BETA KETOACYL-ACYL CARRIER PROTEIN SYNTHASE"/>
    <property type="match status" value="1"/>
</dbReference>
<dbReference type="OrthoDB" id="9808669at2"/>
<dbReference type="CDD" id="cd00834">
    <property type="entry name" value="KAS_I_II"/>
    <property type="match status" value="1"/>
</dbReference>
<dbReference type="InterPro" id="IPR016039">
    <property type="entry name" value="Thiolase-like"/>
</dbReference>
<dbReference type="EMBL" id="CP005080">
    <property type="protein sequence ID" value="AGK77286.1"/>
    <property type="molecule type" value="Genomic_DNA"/>
</dbReference>
<protein>
    <submittedName>
        <fullName evidence="6">3-oxoacyl-[acyl-carrier-protein] synthase II</fullName>
        <ecNumber evidence="6">2.3.1.179</ecNumber>
    </submittedName>
</protein>
<dbReference type="RefSeq" id="WP_015608652.1">
    <property type="nucleotide sequence ID" value="NC_021177.1"/>
</dbReference>
<evidence type="ECO:0000256" key="3">
    <source>
        <dbReference type="ARBA" id="ARBA00023315"/>
    </source>
</evidence>
<accession>N0CMA3</accession>
<dbReference type="InterPro" id="IPR000794">
    <property type="entry name" value="Beta-ketoacyl_synthase"/>
</dbReference>
<dbReference type="FunFam" id="3.40.47.10:FF:000018">
    <property type="entry name" value="3-oxoacyl-[acyl-carrier-protein] synthase 2"/>
    <property type="match status" value="1"/>
</dbReference>
<dbReference type="NCBIfam" id="NF005589">
    <property type="entry name" value="PRK07314.1"/>
    <property type="match status" value="1"/>
</dbReference>
<keyword evidence="2 4" id="KW-0808">Transferase</keyword>
<dbReference type="KEGG" id="sfi:SFUL_2332"/>
<organism evidence="6 7">
    <name type="scientific">Streptomyces microflavus DSM 40593</name>
    <dbReference type="NCBI Taxonomy" id="1303692"/>
    <lineage>
        <taxon>Bacteria</taxon>
        <taxon>Bacillati</taxon>
        <taxon>Actinomycetota</taxon>
        <taxon>Actinomycetes</taxon>
        <taxon>Kitasatosporales</taxon>
        <taxon>Streptomycetaceae</taxon>
        <taxon>Streptomyces</taxon>
    </lineage>
</organism>
<feature type="domain" description="Ketosynthase family 3 (KS3)" evidence="5">
    <location>
        <begin position="2"/>
        <end position="418"/>
    </location>
</feature>